<dbReference type="InterPro" id="IPR029787">
    <property type="entry name" value="Nucleotide_cyclase"/>
</dbReference>
<accession>A0A6V8MHK9</accession>
<dbReference type="CDD" id="cd01949">
    <property type="entry name" value="GGDEF"/>
    <property type="match status" value="1"/>
</dbReference>
<dbReference type="GO" id="GO:0005886">
    <property type="term" value="C:plasma membrane"/>
    <property type="evidence" value="ECO:0007669"/>
    <property type="project" value="TreeGrafter"/>
</dbReference>
<evidence type="ECO:0000259" key="5">
    <source>
        <dbReference type="PROSITE" id="PS50110"/>
    </source>
</evidence>
<dbReference type="GO" id="GO:0052621">
    <property type="term" value="F:diguanylate cyclase activity"/>
    <property type="evidence" value="ECO:0007669"/>
    <property type="project" value="UniProtKB-EC"/>
</dbReference>
<dbReference type="SUPFAM" id="SSF55073">
    <property type="entry name" value="Nucleotide cyclase"/>
    <property type="match status" value="1"/>
</dbReference>
<dbReference type="InterPro" id="IPR001789">
    <property type="entry name" value="Sig_transdc_resp-reg_receiver"/>
</dbReference>
<dbReference type="Gene3D" id="6.10.250.690">
    <property type="match status" value="1"/>
</dbReference>
<dbReference type="RefSeq" id="WP_183354251.1">
    <property type="nucleotide sequence ID" value="NZ_BLXX01000004.1"/>
</dbReference>
<dbReference type="InterPro" id="IPR043128">
    <property type="entry name" value="Rev_trsase/Diguanyl_cyclase"/>
</dbReference>
<feature type="coiled-coil region" evidence="4">
    <location>
        <begin position="117"/>
        <end position="144"/>
    </location>
</feature>
<dbReference type="PANTHER" id="PTHR45138:SF9">
    <property type="entry name" value="DIGUANYLATE CYCLASE DGCM-RELATED"/>
    <property type="match status" value="1"/>
</dbReference>
<dbReference type="NCBIfam" id="TIGR00254">
    <property type="entry name" value="GGDEF"/>
    <property type="match status" value="1"/>
</dbReference>
<dbReference type="GO" id="GO:0000160">
    <property type="term" value="P:phosphorelay signal transduction system"/>
    <property type="evidence" value="ECO:0007669"/>
    <property type="project" value="InterPro"/>
</dbReference>
<keyword evidence="8" id="KW-1185">Reference proteome</keyword>
<keyword evidence="3" id="KW-0597">Phosphoprotein</keyword>
<evidence type="ECO:0000256" key="2">
    <source>
        <dbReference type="ARBA" id="ARBA00034247"/>
    </source>
</evidence>
<proteinExistence type="predicted"/>
<evidence type="ECO:0000313" key="8">
    <source>
        <dbReference type="Proteomes" id="UP000556026"/>
    </source>
</evidence>
<dbReference type="GO" id="GO:1902201">
    <property type="term" value="P:negative regulation of bacterial-type flagellum-dependent cell motility"/>
    <property type="evidence" value="ECO:0007669"/>
    <property type="project" value="TreeGrafter"/>
</dbReference>
<dbReference type="PANTHER" id="PTHR45138">
    <property type="entry name" value="REGULATORY COMPONENTS OF SENSORY TRANSDUCTION SYSTEM"/>
    <property type="match status" value="1"/>
</dbReference>
<dbReference type="InterPro" id="IPR050469">
    <property type="entry name" value="Diguanylate_Cyclase"/>
</dbReference>
<dbReference type="Gene3D" id="3.30.70.270">
    <property type="match status" value="1"/>
</dbReference>
<dbReference type="InterPro" id="IPR011006">
    <property type="entry name" value="CheY-like_superfamily"/>
</dbReference>
<dbReference type="Gene3D" id="3.40.50.2300">
    <property type="match status" value="1"/>
</dbReference>
<dbReference type="SMART" id="SM00448">
    <property type="entry name" value="REC"/>
    <property type="match status" value="1"/>
</dbReference>
<reference evidence="8" key="1">
    <citation type="submission" date="2020-06" db="EMBL/GenBank/DDBJ databases">
        <title>Draft genomic sequence of Geomonas sp. Red330.</title>
        <authorList>
            <person name="Itoh H."/>
            <person name="Zhenxing X."/>
            <person name="Ushijima N."/>
            <person name="Masuda Y."/>
            <person name="Shiratori Y."/>
            <person name="Senoo K."/>
        </authorList>
    </citation>
    <scope>NUCLEOTIDE SEQUENCE [LARGE SCALE GENOMIC DNA]</scope>
    <source>
        <strain evidence="8">Red330</strain>
    </source>
</reference>
<dbReference type="PROSITE" id="PS50887">
    <property type="entry name" value="GGDEF"/>
    <property type="match status" value="1"/>
</dbReference>
<dbReference type="SUPFAM" id="SSF52172">
    <property type="entry name" value="CheY-like"/>
    <property type="match status" value="1"/>
</dbReference>
<dbReference type="Pfam" id="PF00990">
    <property type="entry name" value="GGDEF"/>
    <property type="match status" value="1"/>
</dbReference>
<protein>
    <recommendedName>
        <fullName evidence="1">diguanylate cyclase</fullName>
        <ecNumber evidence="1">2.7.7.65</ecNumber>
    </recommendedName>
</protein>
<feature type="modified residue" description="4-aspartylphosphate" evidence="3">
    <location>
        <position position="55"/>
    </location>
</feature>
<dbReference type="InterPro" id="IPR000160">
    <property type="entry name" value="GGDEF_dom"/>
</dbReference>
<evidence type="ECO:0000256" key="4">
    <source>
        <dbReference type="SAM" id="Coils"/>
    </source>
</evidence>
<dbReference type="PROSITE" id="PS50110">
    <property type="entry name" value="RESPONSE_REGULATORY"/>
    <property type="match status" value="1"/>
</dbReference>
<evidence type="ECO:0000313" key="7">
    <source>
        <dbReference type="EMBL" id="GFO59414.1"/>
    </source>
</evidence>
<evidence type="ECO:0000259" key="6">
    <source>
        <dbReference type="PROSITE" id="PS50887"/>
    </source>
</evidence>
<dbReference type="AlphaFoldDB" id="A0A6V8MHK9"/>
<dbReference type="FunFam" id="3.30.70.270:FF:000001">
    <property type="entry name" value="Diguanylate cyclase domain protein"/>
    <property type="match status" value="1"/>
</dbReference>
<dbReference type="EC" id="2.7.7.65" evidence="1"/>
<gene>
    <name evidence="7" type="ORF">GMST_17390</name>
</gene>
<name>A0A6V8MHK9_9BACT</name>
<dbReference type="GO" id="GO:0043709">
    <property type="term" value="P:cell adhesion involved in single-species biofilm formation"/>
    <property type="evidence" value="ECO:0007669"/>
    <property type="project" value="TreeGrafter"/>
</dbReference>
<keyword evidence="4" id="KW-0175">Coiled coil</keyword>
<sequence>MSTTVLVIDDSATIREQVIRTLKEVGLFENYLEARDGLEGFKTLIDSKADLVICDVDMPRMDGFKFLQLVESRPELLGVPIIMLTGMMDFDSKIRGLEQGASDYLTKPFDVGELVARVKVQLKIKSLQDELKKANELLKRLTNIDHLTNLFNRRYLAEILDGEFFRARRNKEELSLIIFDIDYFKKVNDTFGHQNGDIVLSAVAQLAQRQLRAYDSAARYGGEEFVLVIPGTGLSGAVMAAERLRQAVLEHSFPAPMEDLTVTISLGVATYPSPTVDSVDSLFRRADEALYRAKQNGRNRVEVMSEPTL</sequence>
<dbReference type="Proteomes" id="UP000556026">
    <property type="component" value="Unassembled WGS sequence"/>
</dbReference>
<feature type="domain" description="GGDEF" evidence="6">
    <location>
        <begin position="172"/>
        <end position="306"/>
    </location>
</feature>
<evidence type="ECO:0000256" key="3">
    <source>
        <dbReference type="PROSITE-ProRule" id="PRU00169"/>
    </source>
</evidence>
<dbReference type="EMBL" id="BLXX01000004">
    <property type="protein sequence ID" value="GFO59414.1"/>
    <property type="molecule type" value="Genomic_DNA"/>
</dbReference>
<comment type="catalytic activity">
    <reaction evidence="2">
        <text>2 GTP = 3',3'-c-di-GMP + 2 diphosphate</text>
        <dbReference type="Rhea" id="RHEA:24898"/>
        <dbReference type="ChEBI" id="CHEBI:33019"/>
        <dbReference type="ChEBI" id="CHEBI:37565"/>
        <dbReference type="ChEBI" id="CHEBI:58805"/>
        <dbReference type="EC" id="2.7.7.65"/>
    </reaction>
</comment>
<organism evidence="7 8">
    <name type="scientific">Geomonas silvestris</name>
    <dbReference type="NCBI Taxonomy" id="2740184"/>
    <lineage>
        <taxon>Bacteria</taxon>
        <taxon>Pseudomonadati</taxon>
        <taxon>Thermodesulfobacteriota</taxon>
        <taxon>Desulfuromonadia</taxon>
        <taxon>Geobacterales</taxon>
        <taxon>Geobacteraceae</taxon>
        <taxon>Geomonas</taxon>
    </lineage>
</organism>
<comment type="caution">
    <text evidence="7">The sequence shown here is derived from an EMBL/GenBank/DDBJ whole genome shotgun (WGS) entry which is preliminary data.</text>
</comment>
<dbReference type="SMART" id="SM00267">
    <property type="entry name" value="GGDEF"/>
    <property type="match status" value="1"/>
</dbReference>
<dbReference type="Pfam" id="PF00072">
    <property type="entry name" value="Response_reg"/>
    <property type="match status" value="1"/>
</dbReference>
<evidence type="ECO:0000256" key="1">
    <source>
        <dbReference type="ARBA" id="ARBA00012528"/>
    </source>
</evidence>
<feature type="domain" description="Response regulatory" evidence="5">
    <location>
        <begin position="4"/>
        <end position="122"/>
    </location>
</feature>